<evidence type="ECO:0000313" key="1">
    <source>
        <dbReference type="EMBL" id="KAJ1169631.1"/>
    </source>
</evidence>
<name>A0AAV7T0E0_PLEWA</name>
<evidence type="ECO:0000313" key="2">
    <source>
        <dbReference type="Proteomes" id="UP001066276"/>
    </source>
</evidence>
<dbReference type="InterPro" id="IPR043502">
    <property type="entry name" value="DNA/RNA_pol_sf"/>
</dbReference>
<keyword evidence="2" id="KW-1185">Reference proteome</keyword>
<dbReference type="InterPro" id="IPR043128">
    <property type="entry name" value="Rev_trsase/Diguanyl_cyclase"/>
</dbReference>
<organism evidence="1 2">
    <name type="scientific">Pleurodeles waltl</name>
    <name type="common">Iberian ribbed newt</name>
    <dbReference type="NCBI Taxonomy" id="8319"/>
    <lineage>
        <taxon>Eukaryota</taxon>
        <taxon>Metazoa</taxon>
        <taxon>Chordata</taxon>
        <taxon>Craniata</taxon>
        <taxon>Vertebrata</taxon>
        <taxon>Euteleostomi</taxon>
        <taxon>Amphibia</taxon>
        <taxon>Batrachia</taxon>
        <taxon>Caudata</taxon>
        <taxon>Salamandroidea</taxon>
        <taxon>Salamandridae</taxon>
        <taxon>Pleurodelinae</taxon>
        <taxon>Pleurodeles</taxon>
    </lineage>
</organism>
<dbReference type="Proteomes" id="UP001066276">
    <property type="component" value="Chromosome 4_1"/>
</dbReference>
<gene>
    <name evidence="1" type="ORF">NDU88_001522</name>
</gene>
<sequence>MIDEVFRGLKSAQDDILVFGDSVESHSIALKKTLDRLSDFNLTLHKEKNYVALSAGDDLAKSAGDDLAKSAGDDLAKSAGDDLAKSAGDDLAKSAGDELAKFDSDEVPMSTSDAVAMAKVPVRR</sequence>
<reference evidence="1" key="1">
    <citation type="journal article" date="2022" name="bioRxiv">
        <title>Sequencing and chromosome-scale assembly of the giantPleurodeles waltlgenome.</title>
        <authorList>
            <person name="Brown T."/>
            <person name="Elewa A."/>
            <person name="Iarovenko S."/>
            <person name="Subramanian E."/>
            <person name="Araus A.J."/>
            <person name="Petzold A."/>
            <person name="Susuki M."/>
            <person name="Suzuki K.-i.T."/>
            <person name="Hayashi T."/>
            <person name="Toyoda A."/>
            <person name="Oliveira C."/>
            <person name="Osipova E."/>
            <person name="Leigh N.D."/>
            <person name="Simon A."/>
            <person name="Yun M.H."/>
        </authorList>
    </citation>
    <scope>NUCLEOTIDE SEQUENCE</scope>
    <source>
        <strain evidence="1">20211129_DDA</strain>
        <tissue evidence="1">Liver</tissue>
    </source>
</reference>
<dbReference type="SUPFAM" id="SSF56672">
    <property type="entry name" value="DNA/RNA polymerases"/>
    <property type="match status" value="1"/>
</dbReference>
<proteinExistence type="predicted"/>
<accession>A0AAV7T0E0</accession>
<comment type="caution">
    <text evidence="1">The sequence shown here is derived from an EMBL/GenBank/DDBJ whole genome shotgun (WGS) entry which is preliminary data.</text>
</comment>
<dbReference type="AlphaFoldDB" id="A0AAV7T0E0"/>
<protein>
    <submittedName>
        <fullName evidence="1">Uncharacterized protein</fullName>
    </submittedName>
</protein>
<dbReference type="EMBL" id="JANPWB010000007">
    <property type="protein sequence ID" value="KAJ1169631.1"/>
    <property type="molecule type" value="Genomic_DNA"/>
</dbReference>
<dbReference type="Gene3D" id="3.30.70.270">
    <property type="match status" value="1"/>
</dbReference>